<dbReference type="PROSITE" id="PS50173">
    <property type="entry name" value="UMUC"/>
    <property type="match status" value="1"/>
</dbReference>
<feature type="domain" description="UmuC" evidence="7">
    <location>
        <begin position="58"/>
        <end position="119"/>
    </location>
</feature>
<keyword evidence="2 8" id="KW-0808">Transferase</keyword>
<evidence type="ECO:0000313" key="8">
    <source>
        <dbReference type="EMBL" id="JAQ14494.1"/>
    </source>
</evidence>
<dbReference type="PANTHER" id="PTHR45873:SF1">
    <property type="entry name" value="DNA POLYMERASE ETA"/>
    <property type="match status" value="1"/>
</dbReference>
<proteinExistence type="predicted"/>
<dbReference type="GO" id="GO:0009314">
    <property type="term" value="P:response to radiation"/>
    <property type="evidence" value="ECO:0007669"/>
    <property type="project" value="TreeGrafter"/>
</dbReference>
<feature type="non-terminal residue" evidence="8">
    <location>
        <position position="1"/>
    </location>
</feature>
<dbReference type="AlphaFoldDB" id="A0A146M403"/>
<evidence type="ECO:0000256" key="3">
    <source>
        <dbReference type="ARBA" id="ARBA00022723"/>
    </source>
</evidence>
<comment type="subcellular location">
    <subcellularLocation>
        <location evidence="1">Nucleus</location>
    </subcellularLocation>
</comment>
<accession>A0A146M403</accession>
<reference evidence="8" key="1">
    <citation type="journal article" date="2016" name="Gigascience">
        <title>De novo construction of an expanded transcriptome assembly for the western tarnished plant bug, Lygus hesperus.</title>
        <authorList>
            <person name="Tassone E.E."/>
            <person name="Geib S.M."/>
            <person name="Hall B."/>
            <person name="Fabrick J.A."/>
            <person name="Brent C.S."/>
            <person name="Hull J.J."/>
        </authorList>
    </citation>
    <scope>NUCLEOTIDE SEQUENCE</scope>
</reference>
<dbReference type="GO" id="GO:0042276">
    <property type="term" value="P:error-prone translesion synthesis"/>
    <property type="evidence" value="ECO:0007669"/>
    <property type="project" value="TreeGrafter"/>
</dbReference>
<keyword evidence="5" id="KW-0234">DNA repair</keyword>
<dbReference type="Pfam" id="PF00817">
    <property type="entry name" value="IMS"/>
    <property type="match status" value="1"/>
</dbReference>
<dbReference type="GO" id="GO:0005657">
    <property type="term" value="C:replication fork"/>
    <property type="evidence" value="ECO:0007669"/>
    <property type="project" value="TreeGrafter"/>
</dbReference>
<evidence type="ECO:0000256" key="6">
    <source>
        <dbReference type="ARBA" id="ARBA00023242"/>
    </source>
</evidence>
<dbReference type="GO" id="GO:0005634">
    <property type="term" value="C:nucleus"/>
    <property type="evidence" value="ECO:0007669"/>
    <property type="project" value="UniProtKB-SubCell"/>
</dbReference>
<dbReference type="InterPro" id="IPR043128">
    <property type="entry name" value="Rev_trsase/Diguanyl_cyclase"/>
</dbReference>
<dbReference type="EMBL" id="GDHC01004135">
    <property type="protein sequence ID" value="JAQ14494.1"/>
    <property type="molecule type" value="Transcribed_RNA"/>
</dbReference>
<sequence length="139" mass="14868">SSGSSSSTSFPIGVEGSVSYSMPLTSSTVASDTATRVREKRHLYEYTLLLCAASRVVKRIRDALVAELNYDCSAGIAHNRLLAKSMSAVNKPNQQTLLLPDRTASAMFVMKLSKLQGFGGKLGSAVSALRPGKEMCCDF</sequence>
<gene>
    <name evidence="8" type="primary">eso1</name>
    <name evidence="8" type="ORF">g.18921</name>
</gene>
<evidence type="ECO:0000256" key="4">
    <source>
        <dbReference type="ARBA" id="ARBA00022763"/>
    </source>
</evidence>
<evidence type="ECO:0000256" key="2">
    <source>
        <dbReference type="ARBA" id="ARBA00022679"/>
    </source>
</evidence>
<organism evidence="8">
    <name type="scientific">Lygus hesperus</name>
    <name type="common">Western plant bug</name>
    <dbReference type="NCBI Taxonomy" id="30085"/>
    <lineage>
        <taxon>Eukaryota</taxon>
        <taxon>Metazoa</taxon>
        <taxon>Ecdysozoa</taxon>
        <taxon>Arthropoda</taxon>
        <taxon>Hexapoda</taxon>
        <taxon>Insecta</taxon>
        <taxon>Pterygota</taxon>
        <taxon>Neoptera</taxon>
        <taxon>Paraneoptera</taxon>
        <taxon>Hemiptera</taxon>
        <taxon>Heteroptera</taxon>
        <taxon>Panheteroptera</taxon>
        <taxon>Cimicomorpha</taxon>
        <taxon>Miridae</taxon>
        <taxon>Mirini</taxon>
        <taxon>Lygus</taxon>
    </lineage>
</organism>
<name>A0A146M403_LYGHE</name>
<dbReference type="PANTHER" id="PTHR45873">
    <property type="entry name" value="DNA POLYMERASE ETA"/>
    <property type="match status" value="1"/>
</dbReference>
<keyword evidence="6" id="KW-0539">Nucleus</keyword>
<dbReference type="GO" id="GO:0046872">
    <property type="term" value="F:metal ion binding"/>
    <property type="evidence" value="ECO:0007669"/>
    <property type="project" value="UniProtKB-KW"/>
</dbReference>
<keyword evidence="3" id="KW-0479">Metal-binding</keyword>
<dbReference type="GO" id="GO:0006281">
    <property type="term" value="P:DNA repair"/>
    <property type="evidence" value="ECO:0007669"/>
    <property type="project" value="UniProtKB-KW"/>
</dbReference>
<evidence type="ECO:0000256" key="5">
    <source>
        <dbReference type="ARBA" id="ARBA00023204"/>
    </source>
</evidence>
<keyword evidence="4" id="KW-0227">DNA damage</keyword>
<protein>
    <submittedName>
        <fullName evidence="8">N-acetyltransferase eso1</fullName>
    </submittedName>
</protein>
<dbReference type="GO" id="GO:0003887">
    <property type="term" value="F:DNA-directed DNA polymerase activity"/>
    <property type="evidence" value="ECO:0007669"/>
    <property type="project" value="TreeGrafter"/>
</dbReference>
<dbReference type="Gene3D" id="3.30.70.270">
    <property type="match status" value="1"/>
</dbReference>
<evidence type="ECO:0000256" key="1">
    <source>
        <dbReference type="ARBA" id="ARBA00004123"/>
    </source>
</evidence>
<dbReference type="InterPro" id="IPR043502">
    <property type="entry name" value="DNA/RNA_pol_sf"/>
</dbReference>
<dbReference type="SUPFAM" id="SSF56672">
    <property type="entry name" value="DNA/RNA polymerases"/>
    <property type="match status" value="1"/>
</dbReference>
<evidence type="ECO:0000259" key="7">
    <source>
        <dbReference type="PROSITE" id="PS50173"/>
    </source>
</evidence>
<dbReference type="InterPro" id="IPR001126">
    <property type="entry name" value="UmuC"/>
</dbReference>
<dbReference type="GO" id="GO:0035861">
    <property type="term" value="C:site of double-strand break"/>
    <property type="evidence" value="ECO:0007669"/>
    <property type="project" value="TreeGrafter"/>
</dbReference>
<dbReference type="InterPro" id="IPR052230">
    <property type="entry name" value="DNA_polymerase_eta"/>
</dbReference>